<keyword evidence="2" id="KW-0378">Hydrolase</keyword>
<reference evidence="1 3" key="1">
    <citation type="submission" date="2018-07" db="EMBL/GenBank/DDBJ databases">
        <title>Brachybacterium saurashtrense DSM 23186 genome sequence.</title>
        <authorList>
            <person name="Guo L."/>
        </authorList>
    </citation>
    <scope>NUCLEOTIDE SEQUENCE [LARGE SCALE GENOMIC DNA]</scope>
    <source>
        <strain evidence="1 3">DSM 23186</strain>
    </source>
</reference>
<dbReference type="InterPro" id="IPR006379">
    <property type="entry name" value="HAD-SF_hydro_IIB"/>
</dbReference>
<dbReference type="InterPro" id="IPR036412">
    <property type="entry name" value="HAD-like_sf"/>
</dbReference>
<dbReference type="EMBL" id="CP031356">
    <property type="protein sequence ID" value="AXK44486.1"/>
    <property type="molecule type" value="Genomic_DNA"/>
</dbReference>
<evidence type="ECO:0000313" key="4">
    <source>
        <dbReference type="Proteomes" id="UP000282185"/>
    </source>
</evidence>
<dbReference type="EMBL" id="QSWH01000003">
    <property type="protein sequence ID" value="RRR23098.1"/>
    <property type="molecule type" value="Genomic_DNA"/>
</dbReference>
<dbReference type="OrthoDB" id="3180855at2"/>
<protein>
    <submittedName>
        <fullName evidence="2">HAD-IIB family hydrolase</fullName>
    </submittedName>
</protein>
<accession>A0A345YKN4</accession>
<evidence type="ECO:0000313" key="3">
    <source>
        <dbReference type="Proteomes" id="UP000254236"/>
    </source>
</evidence>
<dbReference type="GO" id="GO:0016791">
    <property type="term" value="F:phosphatase activity"/>
    <property type="evidence" value="ECO:0007669"/>
    <property type="project" value="TreeGrafter"/>
</dbReference>
<gene>
    <name evidence="1" type="ORF">DWV08_01845</name>
    <name evidence="2" type="ORF">DXU92_06975</name>
</gene>
<dbReference type="AlphaFoldDB" id="A0A345YKN4"/>
<dbReference type="Pfam" id="PF08282">
    <property type="entry name" value="Hydrolase_3"/>
    <property type="match status" value="1"/>
</dbReference>
<dbReference type="GO" id="GO:0000287">
    <property type="term" value="F:magnesium ion binding"/>
    <property type="evidence" value="ECO:0007669"/>
    <property type="project" value="TreeGrafter"/>
</dbReference>
<dbReference type="SUPFAM" id="SSF56784">
    <property type="entry name" value="HAD-like"/>
    <property type="match status" value="1"/>
</dbReference>
<dbReference type="KEGG" id="bsau:DWV08_01845"/>
<dbReference type="PANTHER" id="PTHR10000">
    <property type="entry name" value="PHOSPHOSERINE PHOSPHATASE"/>
    <property type="match status" value="1"/>
</dbReference>
<keyword evidence="3" id="KW-1185">Reference proteome</keyword>
<dbReference type="Gene3D" id="3.30.1240.10">
    <property type="match status" value="1"/>
</dbReference>
<dbReference type="NCBIfam" id="TIGR01484">
    <property type="entry name" value="HAD-SF-IIB"/>
    <property type="match status" value="1"/>
</dbReference>
<dbReference type="GO" id="GO:0005829">
    <property type="term" value="C:cytosol"/>
    <property type="evidence" value="ECO:0007669"/>
    <property type="project" value="TreeGrafter"/>
</dbReference>
<organism evidence="2 4">
    <name type="scientific">Brachybacterium saurashtrense</name>
    <dbReference type="NCBI Taxonomy" id="556288"/>
    <lineage>
        <taxon>Bacteria</taxon>
        <taxon>Bacillati</taxon>
        <taxon>Actinomycetota</taxon>
        <taxon>Actinomycetes</taxon>
        <taxon>Micrococcales</taxon>
        <taxon>Dermabacteraceae</taxon>
        <taxon>Brachybacterium</taxon>
    </lineage>
</organism>
<name>A0A345YKN4_9MICO</name>
<sequence length="274" mass="28706">MADRRCVFIDFDGTLAHEGVMPHAHAEAVVRARAAGHAVLLCTGRSASIVAADVAEVFDGVVASAGAWVRVGDELLEDHRFPEALGRRAVEVLQHHEVPFVLETPDALVCTERAARELRGRERQEATAVPGRGRGLRDLLDALDVTEEPASRSFAKISVWGSPRDVEALAEEIGPEVGALPNSISPGAASGELHLRRLDKADGVRRVAAHLGVDMSATVGIGDGRNDLGMLRAVGTALAVDGAGPEVLEAAGGATVPGPLEHGIVTAFERLGML</sequence>
<dbReference type="Gene3D" id="3.40.50.1000">
    <property type="entry name" value="HAD superfamily/HAD-like"/>
    <property type="match status" value="1"/>
</dbReference>
<proteinExistence type="predicted"/>
<dbReference type="Proteomes" id="UP000282185">
    <property type="component" value="Unassembled WGS sequence"/>
</dbReference>
<evidence type="ECO:0000313" key="1">
    <source>
        <dbReference type="EMBL" id="AXK44486.1"/>
    </source>
</evidence>
<dbReference type="InterPro" id="IPR023214">
    <property type="entry name" value="HAD_sf"/>
</dbReference>
<dbReference type="Proteomes" id="UP000254236">
    <property type="component" value="Chromosome"/>
</dbReference>
<dbReference type="RefSeq" id="WP_115412241.1">
    <property type="nucleotide sequence ID" value="NZ_CP031356.1"/>
</dbReference>
<reference evidence="2 4" key="2">
    <citation type="submission" date="2018-08" db="EMBL/GenBank/DDBJ databases">
        <title>Brachybacterium saurashtrense DSM 23186.</title>
        <authorList>
            <person name="Li Y."/>
        </authorList>
    </citation>
    <scope>NUCLEOTIDE SEQUENCE [LARGE SCALE GENOMIC DNA]</scope>
    <source>
        <strain evidence="2 4">DSM 23186</strain>
    </source>
</reference>
<evidence type="ECO:0000313" key="2">
    <source>
        <dbReference type="EMBL" id="RRR23098.1"/>
    </source>
</evidence>
<dbReference type="PANTHER" id="PTHR10000:SF25">
    <property type="entry name" value="PHOSPHATASE YKRA-RELATED"/>
    <property type="match status" value="1"/>
</dbReference>